<dbReference type="Proteomes" id="UP000029878">
    <property type="component" value="Unassembled WGS sequence"/>
</dbReference>
<dbReference type="Pfam" id="PF03432">
    <property type="entry name" value="Relaxase"/>
    <property type="match status" value="1"/>
</dbReference>
<accession>A0A099VED6</accession>
<evidence type="ECO:0000313" key="4">
    <source>
        <dbReference type="Proteomes" id="UP000029878"/>
    </source>
</evidence>
<name>A0A099VED6_9HELI</name>
<organism evidence="3 4">
    <name type="scientific">Helicobacter trogontum</name>
    <dbReference type="NCBI Taxonomy" id="50960"/>
    <lineage>
        <taxon>Bacteria</taxon>
        <taxon>Pseudomonadati</taxon>
        <taxon>Campylobacterota</taxon>
        <taxon>Epsilonproteobacteria</taxon>
        <taxon>Campylobacterales</taxon>
        <taxon>Helicobacteraceae</taxon>
        <taxon>Helicobacter</taxon>
    </lineage>
</organism>
<reference evidence="3 4" key="1">
    <citation type="journal article" date="2014" name="Genome Announc.">
        <title>Draft genome sequences of eight enterohepatic helicobacter species isolated from both laboratory and wild rodents.</title>
        <authorList>
            <person name="Sheh A."/>
            <person name="Shen Z."/>
            <person name="Fox J.G."/>
        </authorList>
    </citation>
    <scope>NUCLEOTIDE SEQUENCE [LARGE SCALE GENOMIC DNA]</scope>
    <source>
        <strain evidence="3 4">ATCC 700114</strain>
    </source>
</reference>
<evidence type="ECO:0000313" key="3">
    <source>
        <dbReference type="EMBL" id="TLD84666.1"/>
    </source>
</evidence>
<evidence type="ECO:0000256" key="1">
    <source>
        <dbReference type="SAM" id="Coils"/>
    </source>
</evidence>
<dbReference type="InterPro" id="IPR005094">
    <property type="entry name" value="Endonuclease_MobA/VirD2"/>
</dbReference>
<keyword evidence="1" id="KW-0175">Coiled coil</keyword>
<sequence>MPRQPYAHVEKVLADFFSDEELRIQKRFYKEPPKKIVKPANLSLLKKDKRFSKQAVVKLLSNLTARGTYNAINYIIRHGPYDYAIDENGMRVNASEVLKDWQKDFSSKANSKEAWHLCFSMREEVNSQNIYALQQSVNDLLQKHFYEYKYVKVLHVHQNNPHIHVVINKNSMLTHKKLHFKDKNSVKNFFNEMRDDFADSLNYHGNLNYHNAYRFEKTNILEQIDRTKQRENRNHYMDTIAQINKDKDIIANKKEMLQHKLNNTKNEIKEYVAKKQEYIKQLKALTLYEKEKFLHKRLDFTTRQQYKNILEALRELRVAITVAYKHQKTYKQEIYKLNKAINNLGFDFMNHRNNFAKDINDDYTNVIAKKAYLDFVMKHKRYATKEQLCIANDIQNEIRKNTSDITQSLNLQNELDNALLQHLGVKSTSKSLIFAQKDMIKKLQVLQSIDKNNMLDTRLLDSYKNTLQTNTIVIDKIIDDKILHYESIFKDEASLNKYHIKTLQYYFKEFQNLTNYLDSKVENTMHQKEQQFSDFTLLQTKINNFFIERENETKQQGECLEQKQFYNDFIEWYLIDRKIRNIDYMRKSLHDKYKNNTLHEYLEKYDKNAIVDYKVHLRLLEKAKQKQETNVKQNASNKKGVER</sequence>
<dbReference type="RefSeq" id="WP_034345012.1">
    <property type="nucleotide sequence ID" value="NZ_FZNG01000035.1"/>
</dbReference>
<feature type="coiled-coil region" evidence="1">
    <location>
        <begin position="247"/>
        <end position="281"/>
    </location>
</feature>
<dbReference type="OrthoDB" id="5362551at2"/>
<proteinExistence type="predicted"/>
<dbReference type="EMBL" id="JRPL02000002">
    <property type="protein sequence ID" value="TLD84666.1"/>
    <property type="molecule type" value="Genomic_DNA"/>
</dbReference>
<dbReference type="AlphaFoldDB" id="A0A099VED6"/>
<feature type="domain" description="MobA/VirD2-like nuclease" evidence="2">
    <location>
        <begin position="88"/>
        <end position="192"/>
    </location>
</feature>
<evidence type="ECO:0000259" key="2">
    <source>
        <dbReference type="Pfam" id="PF03432"/>
    </source>
</evidence>
<gene>
    <name evidence="3" type="ORF">LS81_001260</name>
</gene>
<comment type="caution">
    <text evidence="3">The sequence shown here is derived from an EMBL/GenBank/DDBJ whole genome shotgun (WGS) entry which is preliminary data.</text>
</comment>
<protein>
    <submittedName>
        <fullName evidence="3">Relaxase</fullName>
    </submittedName>
</protein>